<organism evidence="1 2">
    <name type="scientific">Dryococelus australis</name>
    <dbReference type="NCBI Taxonomy" id="614101"/>
    <lineage>
        <taxon>Eukaryota</taxon>
        <taxon>Metazoa</taxon>
        <taxon>Ecdysozoa</taxon>
        <taxon>Arthropoda</taxon>
        <taxon>Hexapoda</taxon>
        <taxon>Insecta</taxon>
        <taxon>Pterygota</taxon>
        <taxon>Neoptera</taxon>
        <taxon>Polyneoptera</taxon>
        <taxon>Phasmatodea</taxon>
        <taxon>Verophasmatodea</taxon>
        <taxon>Anareolatae</taxon>
        <taxon>Phasmatidae</taxon>
        <taxon>Eurycanthinae</taxon>
        <taxon>Dryococelus</taxon>
    </lineage>
</organism>
<keyword evidence="2" id="KW-1185">Reference proteome</keyword>
<proteinExistence type="predicted"/>
<evidence type="ECO:0000313" key="1">
    <source>
        <dbReference type="EMBL" id="KAJ8875563.1"/>
    </source>
</evidence>
<dbReference type="EMBL" id="JARBHB010000009">
    <property type="protein sequence ID" value="KAJ8875563.1"/>
    <property type="molecule type" value="Genomic_DNA"/>
</dbReference>
<gene>
    <name evidence="1" type="ORF">PR048_023459</name>
</gene>
<dbReference type="Proteomes" id="UP001159363">
    <property type="component" value="Chromosome 8"/>
</dbReference>
<name>A0ABQ9GU41_9NEOP</name>
<comment type="caution">
    <text evidence="1">The sequence shown here is derived from an EMBL/GenBank/DDBJ whole genome shotgun (WGS) entry which is preliminary data.</text>
</comment>
<evidence type="ECO:0000313" key="2">
    <source>
        <dbReference type="Proteomes" id="UP001159363"/>
    </source>
</evidence>
<reference evidence="1 2" key="1">
    <citation type="submission" date="2023-02" db="EMBL/GenBank/DDBJ databases">
        <title>LHISI_Scaffold_Assembly.</title>
        <authorList>
            <person name="Stuart O.P."/>
            <person name="Cleave R."/>
            <person name="Magrath M.J.L."/>
            <person name="Mikheyev A.S."/>
        </authorList>
    </citation>
    <scope>NUCLEOTIDE SEQUENCE [LARGE SCALE GENOMIC DNA]</scope>
    <source>
        <strain evidence="1">Daus_M_001</strain>
        <tissue evidence="1">Leg muscle</tissue>
    </source>
</reference>
<protein>
    <submittedName>
        <fullName evidence="1">Uncharacterized protein</fullName>
    </submittedName>
</protein>
<accession>A0ABQ9GU41</accession>
<sequence>MLFWLRNKTPDHVQTIRMFFPARGHSFLPADRVLGRLEEDIRKHHILTTKEQYYDIFKKHADVKTLGADWVIYDGKLLEESYKKLQAIQSPNRIIIKRGQQSECKIITHKHYRFETGQEKHSC</sequence>